<evidence type="ECO:0000313" key="3">
    <source>
        <dbReference type="Proteomes" id="UP000039865"/>
    </source>
</evidence>
<evidence type="ECO:0000313" key="2">
    <source>
        <dbReference type="EMBL" id="CDW83405.1"/>
    </source>
</evidence>
<feature type="compositionally biased region" description="Polar residues" evidence="1">
    <location>
        <begin position="173"/>
        <end position="184"/>
    </location>
</feature>
<dbReference type="InParanoid" id="A0A078AM08"/>
<feature type="region of interest" description="Disordered" evidence="1">
    <location>
        <begin position="152"/>
        <end position="184"/>
    </location>
</feature>
<dbReference type="Proteomes" id="UP000039865">
    <property type="component" value="Unassembled WGS sequence"/>
</dbReference>
<evidence type="ECO:0000256" key="1">
    <source>
        <dbReference type="SAM" id="MobiDB-lite"/>
    </source>
</evidence>
<proteinExistence type="predicted"/>
<feature type="compositionally biased region" description="Polar residues" evidence="1">
    <location>
        <begin position="152"/>
        <end position="164"/>
    </location>
</feature>
<accession>A0A078AM08</accession>
<dbReference type="EMBL" id="CCKQ01011828">
    <property type="protein sequence ID" value="CDW83405.1"/>
    <property type="molecule type" value="Genomic_DNA"/>
</dbReference>
<keyword evidence="3" id="KW-1185">Reference proteome</keyword>
<organism evidence="2 3">
    <name type="scientific">Stylonychia lemnae</name>
    <name type="common">Ciliate</name>
    <dbReference type="NCBI Taxonomy" id="5949"/>
    <lineage>
        <taxon>Eukaryota</taxon>
        <taxon>Sar</taxon>
        <taxon>Alveolata</taxon>
        <taxon>Ciliophora</taxon>
        <taxon>Intramacronucleata</taxon>
        <taxon>Spirotrichea</taxon>
        <taxon>Stichotrichia</taxon>
        <taxon>Sporadotrichida</taxon>
        <taxon>Oxytrichidae</taxon>
        <taxon>Stylonychinae</taxon>
        <taxon>Stylonychia</taxon>
    </lineage>
</organism>
<protein>
    <submittedName>
        <fullName evidence="2">Uncharacterized protein</fullName>
    </submittedName>
</protein>
<dbReference type="AlphaFoldDB" id="A0A078AM08"/>
<name>A0A078AM08_STYLE</name>
<sequence>MEKTFNCNSPNKIDINLYEKIFQDLDSNHDFSSVLDEDQVNIQRDSIDTAEIMKKDRKRNKLETLDSIFMNINNHHDQNADKKLPMQNYQRSSDSGFYKSQEQGIVQSDLINRFQRQFNNIERSQLLSVLESNQQTIRNINDLDYIQRQTDQKSLTQRIKQRNLTPIAEEKSNLQSPGPQQNPQMQFLSQHTIQSKALQISEQNSSNKRSSLIQQIIHSNSFQRPLILLLLIFILIQYLISNKTDYGIRDKNNQDKQQNIYDDYLKDLKYERDYYKNETLALQKDRDQYKVQLLQEQLKLEYKQSVINDQMDALRRCVQEKNQVEQMFNETKQEILEISLFMTEEIKNNGKFGLFKSK</sequence>
<gene>
    <name evidence="2" type="primary">Contig3192.g3410</name>
    <name evidence="2" type="ORF">STYLEM_12451</name>
</gene>
<reference evidence="2 3" key="1">
    <citation type="submission" date="2014-06" db="EMBL/GenBank/DDBJ databases">
        <authorList>
            <person name="Swart Estienne"/>
        </authorList>
    </citation>
    <scope>NUCLEOTIDE SEQUENCE [LARGE SCALE GENOMIC DNA]</scope>
    <source>
        <strain evidence="2 3">130c</strain>
    </source>
</reference>